<dbReference type="Pfam" id="PF20710">
    <property type="entry name" value="DUF6824"/>
    <property type="match status" value="1"/>
</dbReference>
<protein>
    <recommendedName>
        <fullName evidence="2">DUF6824 domain-containing protein</fullName>
    </recommendedName>
</protein>
<sequence length="398" mass="44324">MASIGQPELVQSNHLLGILSGIGSSSEIKDQTKHLLSGGSSNSSACRSGVSKRAMLSISPIRYDRPAKPSAVYPTQQLIMPLDDANDDSFSHKELLFTPAIDGRSIMSPLTFSSAHIRNLSNQFVGEETPADYAHEKPFCRAVLKPNGRLHTSADIAIKEEYDPFDETPDSNYYDTFPSDLSKSIGGLGADVRTTPINHKLVALDTNFGVNYHNTVSKFPIRTNQPDINSVEESTLDDFSLSSNGSFDLEIFSPPESELVVPTDPKGVYAMKAMKMKSHVKLKSKKSKGKKSKTNSKSLSTQVFEPTNLDILRGRGGLTNRHPGNMKFRDEARKLRSEYRHSDTSRQEKFALSQKLVKIVKEYGGRFLERGEDKLWHEMSIKAARKKASQVLREEKWD</sequence>
<evidence type="ECO:0000256" key="1">
    <source>
        <dbReference type="SAM" id="MobiDB-lite"/>
    </source>
</evidence>
<gene>
    <name evidence="3" type="ORF">HJC23_007504</name>
</gene>
<feature type="compositionally biased region" description="Basic residues" evidence="1">
    <location>
        <begin position="280"/>
        <end position="294"/>
    </location>
</feature>
<evidence type="ECO:0000259" key="2">
    <source>
        <dbReference type="Pfam" id="PF20710"/>
    </source>
</evidence>
<keyword evidence="4" id="KW-1185">Reference proteome</keyword>
<dbReference type="EMBL" id="JABMIG020000110">
    <property type="protein sequence ID" value="KAL3791737.1"/>
    <property type="molecule type" value="Genomic_DNA"/>
</dbReference>
<reference evidence="3 4" key="1">
    <citation type="journal article" date="2020" name="G3 (Bethesda)">
        <title>Improved Reference Genome for Cyclotella cryptica CCMP332, a Model for Cell Wall Morphogenesis, Salinity Adaptation, and Lipid Production in Diatoms (Bacillariophyta).</title>
        <authorList>
            <person name="Roberts W.R."/>
            <person name="Downey K.M."/>
            <person name="Ruck E.C."/>
            <person name="Traller J.C."/>
            <person name="Alverson A.J."/>
        </authorList>
    </citation>
    <scope>NUCLEOTIDE SEQUENCE [LARGE SCALE GENOMIC DNA]</scope>
    <source>
        <strain evidence="3 4">CCMP332</strain>
    </source>
</reference>
<evidence type="ECO:0000313" key="3">
    <source>
        <dbReference type="EMBL" id="KAL3791737.1"/>
    </source>
</evidence>
<dbReference type="Proteomes" id="UP001516023">
    <property type="component" value="Unassembled WGS sequence"/>
</dbReference>
<accession>A0ABD3PVH4</accession>
<comment type="caution">
    <text evidence="3">The sequence shown here is derived from an EMBL/GenBank/DDBJ whole genome shotgun (WGS) entry which is preliminary data.</text>
</comment>
<evidence type="ECO:0000313" key="4">
    <source>
        <dbReference type="Proteomes" id="UP001516023"/>
    </source>
</evidence>
<organism evidence="3 4">
    <name type="scientific">Cyclotella cryptica</name>
    <dbReference type="NCBI Taxonomy" id="29204"/>
    <lineage>
        <taxon>Eukaryota</taxon>
        <taxon>Sar</taxon>
        <taxon>Stramenopiles</taxon>
        <taxon>Ochrophyta</taxon>
        <taxon>Bacillariophyta</taxon>
        <taxon>Coscinodiscophyceae</taxon>
        <taxon>Thalassiosirophycidae</taxon>
        <taxon>Stephanodiscales</taxon>
        <taxon>Stephanodiscaceae</taxon>
        <taxon>Cyclotella</taxon>
    </lineage>
</organism>
<proteinExistence type="predicted"/>
<feature type="region of interest" description="Disordered" evidence="1">
    <location>
        <begin position="280"/>
        <end position="299"/>
    </location>
</feature>
<feature type="domain" description="DUF6824" evidence="2">
    <location>
        <begin position="310"/>
        <end position="394"/>
    </location>
</feature>
<dbReference type="InterPro" id="IPR049227">
    <property type="entry name" value="DUF6824"/>
</dbReference>
<name>A0ABD3PVH4_9STRA</name>
<dbReference type="AlphaFoldDB" id="A0ABD3PVH4"/>